<dbReference type="RefSeq" id="WP_110573225.1">
    <property type="nucleotide sequence ID" value="NZ_QKLW01000002.1"/>
</dbReference>
<organism evidence="2 3">
    <name type="scientific">Marinomonas alcarazii</name>
    <dbReference type="NCBI Taxonomy" id="491949"/>
    <lineage>
        <taxon>Bacteria</taxon>
        <taxon>Pseudomonadati</taxon>
        <taxon>Pseudomonadota</taxon>
        <taxon>Gammaproteobacteria</taxon>
        <taxon>Oceanospirillales</taxon>
        <taxon>Oceanospirillaceae</taxon>
        <taxon>Marinomonas</taxon>
    </lineage>
</organism>
<dbReference type="Proteomes" id="UP000247551">
    <property type="component" value="Unassembled WGS sequence"/>
</dbReference>
<dbReference type="EMBL" id="QKLW01000002">
    <property type="protein sequence ID" value="PYF83110.1"/>
    <property type="molecule type" value="Genomic_DNA"/>
</dbReference>
<sequence length="104" mass="11883">MYDKTRKDLILTIVLLEEDESRWSQFFQKALAAFDDGEYQRCAETILSGSGGMGSLNDLVLGQTTDKNGKFQWKPNHEEINNQFQELLSSLYAFAQGMQRIANK</sequence>
<dbReference type="InterPro" id="IPR054239">
    <property type="entry name" value="DUF6966"/>
</dbReference>
<reference evidence="2 3" key="1">
    <citation type="submission" date="2018-06" db="EMBL/GenBank/DDBJ databases">
        <title>Genomic Encyclopedia of Type Strains, Phase III (KMG-III): the genomes of soil and plant-associated and newly described type strains.</title>
        <authorList>
            <person name="Whitman W."/>
        </authorList>
    </citation>
    <scope>NUCLEOTIDE SEQUENCE [LARGE SCALE GENOMIC DNA]</scope>
    <source>
        <strain evidence="2 3">CECT 7730</strain>
    </source>
</reference>
<proteinExistence type="predicted"/>
<keyword evidence="3" id="KW-1185">Reference proteome</keyword>
<accession>A0A318V5L7</accession>
<feature type="domain" description="DUF6966" evidence="1">
    <location>
        <begin position="18"/>
        <end position="63"/>
    </location>
</feature>
<evidence type="ECO:0000313" key="2">
    <source>
        <dbReference type="EMBL" id="PYF83110.1"/>
    </source>
</evidence>
<name>A0A318V5L7_9GAMM</name>
<dbReference type="AlphaFoldDB" id="A0A318V5L7"/>
<protein>
    <recommendedName>
        <fullName evidence="1">DUF6966 domain-containing protein</fullName>
    </recommendedName>
</protein>
<evidence type="ECO:0000313" key="3">
    <source>
        <dbReference type="Proteomes" id="UP000247551"/>
    </source>
</evidence>
<dbReference type="Pfam" id="PF22294">
    <property type="entry name" value="DUF6966"/>
    <property type="match status" value="1"/>
</dbReference>
<comment type="caution">
    <text evidence="2">The sequence shown here is derived from an EMBL/GenBank/DDBJ whole genome shotgun (WGS) entry which is preliminary data.</text>
</comment>
<gene>
    <name evidence="2" type="ORF">DFP75_102200</name>
</gene>
<evidence type="ECO:0000259" key="1">
    <source>
        <dbReference type="Pfam" id="PF22294"/>
    </source>
</evidence>